<evidence type="ECO:0000256" key="2">
    <source>
        <dbReference type="ARBA" id="ARBA00022448"/>
    </source>
</evidence>
<feature type="domain" description="Thioredoxin" evidence="10">
    <location>
        <begin position="1"/>
        <end position="106"/>
    </location>
</feature>
<dbReference type="PANTHER" id="PTHR45663:SF11">
    <property type="entry name" value="GEO12009P1"/>
    <property type="match status" value="1"/>
</dbReference>
<feature type="active site" description="Nucleophile" evidence="8">
    <location>
        <position position="31"/>
    </location>
</feature>
<evidence type="ECO:0000256" key="8">
    <source>
        <dbReference type="PIRSR" id="PIRSR000077-1"/>
    </source>
</evidence>
<dbReference type="InterPro" id="IPR017937">
    <property type="entry name" value="Thioredoxin_CS"/>
</dbReference>
<dbReference type="InterPro" id="IPR036249">
    <property type="entry name" value="Thioredoxin-like_sf"/>
</dbReference>
<dbReference type="InterPro" id="IPR005746">
    <property type="entry name" value="Thioredoxin"/>
</dbReference>
<comment type="similarity">
    <text evidence="1 7">Belongs to the thioredoxin family.</text>
</comment>
<feature type="active site" description="Nucleophile" evidence="8">
    <location>
        <position position="34"/>
    </location>
</feature>
<name>A0A4V3RRD6_9ACTN</name>
<evidence type="ECO:0000313" key="12">
    <source>
        <dbReference type="Proteomes" id="UP000310263"/>
    </source>
</evidence>
<gene>
    <name evidence="11" type="primary">trxA</name>
    <name evidence="11" type="ORF">E5334_00675</name>
</gene>
<evidence type="ECO:0000256" key="1">
    <source>
        <dbReference type="ARBA" id="ARBA00008987"/>
    </source>
</evidence>
<evidence type="ECO:0000256" key="7">
    <source>
        <dbReference type="PIRNR" id="PIRNR000077"/>
    </source>
</evidence>
<dbReference type="GO" id="GO:0015035">
    <property type="term" value="F:protein-disulfide reductase activity"/>
    <property type="evidence" value="ECO:0007669"/>
    <property type="project" value="UniProtKB-UniRule"/>
</dbReference>
<accession>A0A4V3RRD6</accession>
<feature type="disulfide bond" description="Redox-active" evidence="9">
    <location>
        <begin position="31"/>
        <end position="34"/>
    </location>
</feature>
<reference evidence="11 12" key="1">
    <citation type="submission" date="2019-04" db="EMBL/GenBank/DDBJ databases">
        <title>Microbes associate with the intestines of laboratory mice.</title>
        <authorList>
            <person name="Navarre W."/>
            <person name="Wong E."/>
            <person name="Huang K."/>
            <person name="Tropini C."/>
            <person name="Ng K."/>
            <person name="Yu B."/>
        </authorList>
    </citation>
    <scope>NUCLEOTIDE SEQUENCE [LARGE SCALE GENOMIC DNA]</scope>
    <source>
        <strain evidence="11 12">NM07_P-09</strain>
    </source>
</reference>
<dbReference type="Proteomes" id="UP000310263">
    <property type="component" value="Unassembled WGS sequence"/>
</dbReference>
<evidence type="ECO:0000256" key="9">
    <source>
        <dbReference type="PIRSR" id="PIRSR000077-4"/>
    </source>
</evidence>
<dbReference type="RefSeq" id="WP_136011696.1">
    <property type="nucleotide sequence ID" value="NZ_SRYE01000001.1"/>
</dbReference>
<organism evidence="11 12">
    <name type="scientific">Muricaecibacterium torontonense</name>
    <dbReference type="NCBI Taxonomy" id="3032871"/>
    <lineage>
        <taxon>Bacteria</taxon>
        <taxon>Bacillati</taxon>
        <taxon>Actinomycetota</taxon>
        <taxon>Coriobacteriia</taxon>
        <taxon>Coriobacteriales</taxon>
        <taxon>Atopobiaceae</taxon>
        <taxon>Muricaecibacterium</taxon>
    </lineage>
</organism>
<dbReference type="AlphaFoldDB" id="A0A4V3RRD6"/>
<protein>
    <recommendedName>
        <fullName evidence="6 7">Thioredoxin</fullName>
    </recommendedName>
</protein>
<dbReference type="FunFam" id="3.40.30.10:FF:000001">
    <property type="entry name" value="Thioredoxin"/>
    <property type="match status" value="1"/>
</dbReference>
<dbReference type="PROSITE" id="PS51352">
    <property type="entry name" value="THIOREDOXIN_2"/>
    <property type="match status" value="1"/>
</dbReference>
<proteinExistence type="inferred from homology"/>
<keyword evidence="4 9" id="KW-1015">Disulfide bond</keyword>
<evidence type="ECO:0000256" key="3">
    <source>
        <dbReference type="ARBA" id="ARBA00022982"/>
    </source>
</evidence>
<evidence type="ECO:0000256" key="5">
    <source>
        <dbReference type="ARBA" id="ARBA00023284"/>
    </source>
</evidence>
<feature type="site" description="Deprotonates C-terminal active site Cys" evidence="8">
    <location>
        <position position="25"/>
    </location>
</feature>
<dbReference type="Gene3D" id="3.40.30.10">
    <property type="entry name" value="Glutaredoxin"/>
    <property type="match status" value="1"/>
</dbReference>
<evidence type="ECO:0000256" key="6">
    <source>
        <dbReference type="NCBIfam" id="TIGR01068"/>
    </source>
</evidence>
<keyword evidence="3" id="KW-0249">Electron transport</keyword>
<dbReference type="PIRSF" id="PIRSF000077">
    <property type="entry name" value="Thioredoxin"/>
    <property type="match status" value="1"/>
</dbReference>
<keyword evidence="5 9" id="KW-0676">Redox-active center</keyword>
<dbReference type="PROSITE" id="PS00194">
    <property type="entry name" value="THIOREDOXIN_1"/>
    <property type="match status" value="1"/>
</dbReference>
<evidence type="ECO:0000259" key="10">
    <source>
        <dbReference type="PROSITE" id="PS51352"/>
    </source>
</evidence>
<dbReference type="SUPFAM" id="SSF52833">
    <property type="entry name" value="Thioredoxin-like"/>
    <property type="match status" value="1"/>
</dbReference>
<comment type="caution">
    <text evidence="11">The sequence shown here is derived from an EMBL/GenBank/DDBJ whole genome shotgun (WGS) entry which is preliminary data.</text>
</comment>
<dbReference type="NCBIfam" id="TIGR01068">
    <property type="entry name" value="thioredoxin"/>
    <property type="match status" value="1"/>
</dbReference>
<dbReference type="CDD" id="cd02947">
    <property type="entry name" value="TRX_family"/>
    <property type="match status" value="1"/>
</dbReference>
<dbReference type="PRINTS" id="PR00421">
    <property type="entry name" value="THIOREDOXIN"/>
</dbReference>
<keyword evidence="2" id="KW-0813">Transport</keyword>
<dbReference type="Pfam" id="PF00085">
    <property type="entry name" value="Thioredoxin"/>
    <property type="match status" value="1"/>
</dbReference>
<feature type="site" description="Contributes to redox potential value" evidence="8">
    <location>
        <position position="33"/>
    </location>
</feature>
<feature type="site" description="Contributes to redox potential value" evidence="8">
    <location>
        <position position="32"/>
    </location>
</feature>
<dbReference type="InterPro" id="IPR013766">
    <property type="entry name" value="Thioredoxin_domain"/>
</dbReference>
<dbReference type="GO" id="GO:0005829">
    <property type="term" value="C:cytosol"/>
    <property type="evidence" value="ECO:0007669"/>
    <property type="project" value="TreeGrafter"/>
</dbReference>
<keyword evidence="12" id="KW-1185">Reference proteome</keyword>
<evidence type="ECO:0000256" key="4">
    <source>
        <dbReference type="ARBA" id="ARBA00023157"/>
    </source>
</evidence>
<dbReference type="OrthoDB" id="9790390at2"/>
<dbReference type="GO" id="GO:0045454">
    <property type="term" value="P:cell redox homeostasis"/>
    <property type="evidence" value="ECO:0007669"/>
    <property type="project" value="TreeGrafter"/>
</dbReference>
<evidence type="ECO:0000313" key="11">
    <source>
        <dbReference type="EMBL" id="TGY63070.1"/>
    </source>
</evidence>
<dbReference type="PANTHER" id="PTHR45663">
    <property type="entry name" value="GEO12009P1"/>
    <property type="match status" value="1"/>
</dbReference>
<sequence length="106" mass="11760">MAVTELTAQNFDEVISSSDKPVLVDFWASWCGPCRMMSPIVDDLADQMASVLKVCKVNVEDNQDLAARFQVMSIPTLMLFKDGKAVHTVVGAVPRDRLVQELAQYL</sequence>
<dbReference type="EMBL" id="SRYE01000001">
    <property type="protein sequence ID" value="TGY63070.1"/>
    <property type="molecule type" value="Genomic_DNA"/>
</dbReference>